<dbReference type="SUPFAM" id="SSF110857">
    <property type="entry name" value="Gamma-glutamyl cyclotransferase-like"/>
    <property type="match status" value="1"/>
</dbReference>
<dbReference type="RefSeq" id="WP_280733720.1">
    <property type="nucleotide sequence ID" value="NZ_CP120368.1"/>
</dbReference>
<accession>A0ABY8CWD1</accession>
<dbReference type="PANTHER" id="PTHR12510:SF4">
    <property type="entry name" value="GAMMA-GLUTAMYLAMINECYCLOTRANSFERASE"/>
    <property type="match status" value="1"/>
</dbReference>
<evidence type="ECO:0000313" key="4">
    <source>
        <dbReference type="EMBL" id="WEX82953.1"/>
    </source>
</evidence>
<evidence type="ECO:0000256" key="1">
    <source>
        <dbReference type="ARBA" id="ARBA00008861"/>
    </source>
</evidence>
<sequence>MKAASVRVFVFGTLKEGFPLHRRGLAQAKFIGLYQTDRSYPMLIAGPWFVPMMFYEPGVGFRVSGELYEIDSAKLRQLDRLESTGRPGNFRKLIRIVPARPGPSCQAFAYFKARFLAVPAHSGYLASYHDRRFIPPWRRPAV</sequence>
<dbReference type="Proteomes" id="UP001235547">
    <property type="component" value="Chromosome 1"/>
</dbReference>
<keyword evidence="5" id="KW-1185">Reference proteome</keyword>
<dbReference type="Gene3D" id="3.10.490.10">
    <property type="entry name" value="Gamma-glutamyl cyclotransferase-like"/>
    <property type="match status" value="1"/>
</dbReference>
<comment type="similarity">
    <text evidence="1 2">Belongs to the gamma-glutamylcyclotransferase family.</text>
</comment>
<name>A0ABY8CWD1_9HYPH</name>
<evidence type="ECO:0000259" key="3">
    <source>
        <dbReference type="Pfam" id="PF06094"/>
    </source>
</evidence>
<dbReference type="Pfam" id="PF06094">
    <property type="entry name" value="GGACT"/>
    <property type="match status" value="1"/>
</dbReference>
<dbReference type="InterPro" id="IPR013024">
    <property type="entry name" value="GGCT-like"/>
</dbReference>
<dbReference type="PANTHER" id="PTHR12510">
    <property type="entry name" value="TROPONIN C-AKIN-1 PROTEIN"/>
    <property type="match status" value="1"/>
</dbReference>
<dbReference type="InterPro" id="IPR036568">
    <property type="entry name" value="GGCT-like_sf"/>
</dbReference>
<gene>
    <name evidence="4" type="ORF">PYH38_005301</name>
</gene>
<dbReference type="InterPro" id="IPR009288">
    <property type="entry name" value="AIG2-like_dom"/>
</dbReference>
<dbReference type="EMBL" id="CP120371">
    <property type="protein sequence ID" value="WEX82953.1"/>
    <property type="molecule type" value="Genomic_DNA"/>
</dbReference>
<feature type="domain" description="Gamma-glutamylcyclotransferase AIG2-like" evidence="3">
    <location>
        <begin position="8"/>
        <end position="114"/>
    </location>
</feature>
<protein>
    <recommendedName>
        <fullName evidence="2">Gamma-glutamylcyclotransferase family protein</fullName>
    </recommendedName>
</protein>
<reference evidence="4 5" key="1">
    <citation type="submission" date="2023-03" db="EMBL/GenBank/DDBJ databases">
        <authorList>
            <person name="Kaur S."/>
            <person name="Espinosa-Saiz D."/>
            <person name="Velazquez E."/>
            <person name="Menendez E."/>
            <person name="diCenzo G.C."/>
        </authorList>
    </citation>
    <scope>NUCLEOTIDE SEQUENCE [LARGE SCALE GENOMIC DNA]</scope>
    <source>
        <strain evidence="4 5">LMG 27395</strain>
    </source>
</reference>
<organism evidence="4 5">
    <name type="scientific">Sinorhizobium numidicum</name>
    <dbReference type="NCBI Taxonomy" id="680248"/>
    <lineage>
        <taxon>Bacteria</taxon>
        <taxon>Pseudomonadati</taxon>
        <taxon>Pseudomonadota</taxon>
        <taxon>Alphaproteobacteria</taxon>
        <taxon>Hyphomicrobiales</taxon>
        <taxon>Rhizobiaceae</taxon>
        <taxon>Sinorhizobium/Ensifer group</taxon>
        <taxon>Sinorhizobium</taxon>
    </lineage>
</organism>
<proteinExistence type="inferred from homology"/>
<dbReference type="InterPro" id="IPR039126">
    <property type="entry name" value="GGACT"/>
</dbReference>
<evidence type="ECO:0000256" key="2">
    <source>
        <dbReference type="RuleBase" id="RU367036"/>
    </source>
</evidence>
<evidence type="ECO:0000313" key="5">
    <source>
        <dbReference type="Proteomes" id="UP001235547"/>
    </source>
</evidence>
<dbReference type="CDD" id="cd06661">
    <property type="entry name" value="GGCT_like"/>
    <property type="match status" value="1"/>
</dbReference>